<protein>
    <submittedName>
        <fullName evidence="3">2TM domain-containing protein</fullName>
    </submittedName>
</protein>
<evidence type="ECO:0000313" key="3">
    <source>
        <dbReference type="EMBL" id="SDW19890.1"/>
    </source>
</evidence>
<reference evidence="4" key="1">
    <citation type="submission" date="2016-10" db="EMBL/GenBank/DDBJ databases">
        <authorList>
            <person name="Varghese N."/>
            <person name="Submissions S."/>
        </authorList>
    </citation>
    <scope>NUCLEOTIDE SEQUENCE [LARGE SCALE GENOMIC DNA]</scope>
    <source>
        <strain evidence="4">DSM 25030</strain>
    </source>
</reference>
<dbReference type="OrthoDB" id="8965954at2"/>
<accession>A0A1H2RL29</accession>
<dbReference type="InterPro" id="IPR025698">
    <property type="entry name" value="2TM_dom"/>
</dbReference>
<gene>
    <name evidence="3" type="ORF">SAMN04487892_0696</name>
</gene>
<keyword evidence="4" id="KW-1185">Reference proteome</keyword>
<feature type="transmembrane region" description="Helical" evidence="1">
    <location>
        <begin position="45"/>
        <end position="66"/>
    </location>
</feature>
<sequence>MENFNNNRYERAKERVECMKSFYMNLTAYVLVISLLAFINYRTTSFAWVLFPALGWGMGLIGHWMSAFGNNPILGKDWERRKIEELMNNKEF</sequence>
<dbReference type="RefSeq" id="WP_090295045.1">
    <property type="nucleotide sequence ID" value="NZ_FNKI01000002.1"/>
</dbReference>
<dbReference type="STRING" id="1073328.SAMN05216294_2048"/>
<keyword evidence="1" id="KW-0812">Transmembrane</keyword>
<keyword evidence="1" id="KW-1133">Transmembrane helix</keyword>
<evidence type="ECO:0000313" key="4">
    <source>
        <dbReference type="Proteomes" id="UP000199592"/>
    </source>
</evidence>
<dbReference type="AlphaFoldDB" id="A0A1H2RL29"/>
<proteinExistence type="predicted"/>
<dbReference type="EMBL" id="FNMY01000001">
    <property type="protein sequence ID" value="SDW19890.1"/>
    <property type="molecule type" value="Genomic_DNA"/>
</dbReference>
<evidence type="ECO:0000256" key="1">
    <source>
        <dbReference type="SAM" id="Phobius"/>
    </source>
</evidence>
<feature type="domain" description="2TM" evidence="2">
    <location>
        <begin position="10"/>
        <end position="88"/>
    </location>
</feature>
<dbReference type="Proteomes" id="UP000199592">
    <property type="component" value="Unassembled WGS sequence"/>
</dbReference>
<dbReference type="Pfam" id="PF13239">
    <property type="entry name" value="2TM"/>
    <property type="match status" value="1"/>
</dbReference>
<organism evidence="3 4">
    <name type="scientific">Flagellimonas zhangzhouensis</name>
    <dbReference type="NCBI Taxonomy" id="1073328"/>
    <lineage>
        <taxon>Bacteria</taxon>
        <taxon>Pseudomonadati</taxon>
        <taxon>Bacteroidota</taxon>
        <taxon>Flavobacteriia</taxon>
        <taxon>Flavobacteriales</taxon>
        <taxon>Flavobacteriaceae</taxon>
        <taxon>Flagellimonas</taxon>
    </lineage>
</organism>
<feature type="transmembrane region" description="Helical" evidence="1">
    <location>
        <begin position="21"/>
        <end position="39"/>
    </location>
</feature>
<evidence type="ECO:0000259" key="2">
    <source>
        <dbReference type="Pfam" id="PF13239"/>
    </source>
</evidence>
<name>A0A1H2RL29_9FLAO</name>
<keyword evidence="1" id="KW-0472">Membrane</keyword>